<organism evidence="10 11">
    <name type="scientific">Durio zibethinus</name>
    <name type="common">Durian</name>
    <dbReference type="NCBI Taxonomy" id="66656"/>
    <lineage>
        <taxon>Eukaryota</taxon>
        <taxon>Viridiplantae</taxon>
        <taxon>Streptophyta</taxon>
        <taxon>Embryophyta</taxon>
        <taxon>Tracheophyta</taxon>
        <taxon>Spermatophyta</taxon>
        <taxon>Magnoliopsida</taxon>
        <taxon>eudicotyledons</taxon>
        <taxon>Gunneridae</taxon>
        <taxon>Pentapetalae</taxon>
        <taxon>rosids</taxon>
        <taxon>malvids</taxon>
        <taxon>Malvales</taxon>
        <taxon>Malvaceae</taxon>
        <taxon>Helicteroideae</taxon>
        <taxon>Durio</taxon>
    </lineage>
</organism>
<keyword evidence="4 7" id="KW-0732">Signal</keyword>
<evidence type="ECO:0000256" key="6">
    <source>
        <dbReference type="ARBA" id="ARBA00023316"/>
    </source>
</evidence>
<feature type="domain" description="Expansin-like CBD" evidence="9">
    <location>
        <begin position="209"/>
        <end position="289"/>
    </location>
</feature>
<keyword evidence="5" id="KW-0472">Membrane</keyword>
<reference evidence="11" key="1">
    <citation type="submission" date="2025-08" db="UniProtKB">
        <authorList>
            <consortium name="RefSeq"/>
        </authorList>
    </citation>
    <scope>IDENTIFICATION</scope>
    <source>
        <tissue evidence="11">Fruit stalk</tissue>
    </source>
</reference>
<feature type="chain" id="PRO_5028507596" description="Expansin" evidence="7">
    <location>
        <begin position="31"/>
        <end position="297"/>
    </location>
</feature>
<evidence type="ECO:0000259" key="8">
    <source>
        <dbReference type="PROSITE" id="PS50842"/>
    </source>
</evidence>
<dbReference type="SMART" id="SM00837">
    <property type="entry name" value="DPBB_1"/>
    <property type="match status" value="1"/>
</dbReference>
<dbReference type="InterPro" id="IPR036908">
    <property type="entry name" value="RlpA-like_sf"/>
</dbReference>
<dbReference type="InterPro" id="IPR007117">
    <property type="entry name" value="Expansin_CBD"/>
</dbReference>
<dbReference type="GO" id="GO:0009653">
    <property type="term" value="P:anatomical structure morphogenesis"/>
    <property type="evidence" value="ECO:0007669"/>
    <property type="project" value="UniProtKB-ARBA"/>
</dbReference>
<evidence type="ECO:0000256" key="4">
    <source>
        <dbReference type="ARBA" id="ARBA00022729"/>
    </source>
</evidence>
<dbReference type="Gene3D" id="2.60.40.760">
    <property type="entry name" value="Expansin, cellulose-binding-like domain"/>
    <property type="match status" value="1"/>
</dbReference>
<dbReference type="GO" id="GO:0009664">
    <property type="term" value="P:plant-type cell wall organization"/>
    <property type="evidence" value="ECO:0007669"/>
    <property type="project" value="InterPro"/>
</dbReference>
<keyword evidence="2 7" id="KW-0134">Cell wall</keyword>
<name>A0A6P6AMN6_DURZI</name>
<dbReference type="PRINTS" id="PR01226">
    <property type="entry name" value="EXPANSIN"/>
</dbReference>
<dbReference type="GO" id="GO:0005576">
    <property type="term" value="C:extracellular region"/>
    <property type="evidence" value="ECO:0007669"/>
    <property type="project" value="InterPro"/>
</dbReference>
<dbReference type="InterPro" id="IPR009009">
    <property type="entry name" value="RlpA-like_DPBB"/>
</dbReference>
<gene>
    <name evidence="11" type="primary">LOC111311015</name>
</gene>
<evidence type="ECO:0000256" key="5">
    <source>
        <dbReference type="ARBA" id="ARBA00023136"/>
    </source>
</evidence>
<dbReference type="PROSITE" id="PS50842">
    <property type="entry name" value="EXPANSIN_EG45"/>
    <property type="match status" value="1"/>
</dbReference>
<dbReference type="PRINTS" id="PR01225">
    <property type="entry name" value="EXPANSNFAMLY"/>
</dbReference>
<accession>A0A6P6AMN6</accession>
<dbReference type="InterPro" id="IPR007112">
    <property type="entry name" value="Expansin/allergen_DPBB_dom"/>
</dbReference>
<dbReference type="Pfam" id="PF01357">
    <property type="entry name" value="Expansin_C"/>
    <property type="match status" value="1"/>
</dbReference>
<dbReference type="SUPFAM" id="SSF50685">
    <property type="entry name" value="Barwin-like endoglucanases"/>
    <property type="match status" value="1"/>
</dbReference>
<keyword evidence="3 7" id="KW-0964">Secreted</keyword>
<dbReference type="Gene3D" id="2.40.40.10">
    <property type="entry name" value="RlpA-like domain"/>
    <property type="match status" value="1"/>
</dbReference>
<dbReference type="InterPro" id="IPR036749">
    <property type="entry name" value="Expansin_CBD_sf"/>
</dbReference>
<keyword evidence="10" id="KW-1185">Reference proteome</keyword>
<proteinExistence type="inferred from homology"/>
<evidence type="ECO:0000313" key="10">
    <source>
        <dbReference type="Proteomes" id="UP000515121"/>
    </source>
</evidence>
<keyword evidence="6 7" id="KW-0961">Cell wall biogenesis/degradation</keyword>
<evidence type="ECO:0000256" key="3">
    <source>
        <dbReference type="ARBA" id="ARBA00022525"/>
    </source>
</evidence>
<dbReference type="KEGG" id="dzi:111311015"/>
<dbReference type="InterPro" id="IPR002963">
    <property type="entry name" value="Expansin"/>
</dbReference>
<evidence type="ECO:0000256" key="1">
    <source>
        <dbReference type="ARBA" id="ARBA00005392"/>
    </source>
</evidence>
<evidence type="ECO:0000256" key="7">
    <source>
        <dbReference type="RuleBase" id="RU365023"/>
    </source>
</evidence>
<dbReference type="GeneID" id="111311015"/>
<comment type="similarity">
    <text evidence="1 7">Belongs to the expansin family. Expansin A subfamily.</text>
</comment>
<protein>
    <recommendedName>
        <fullName evidence="7">Expansin</fullName>
    </recommendedName>
</protein>
<dbReference type="Proteomes" id="UP000515121">
    <property type="component" value="Unplaced"/>
</dbReference>
<comment type="function">
    <text evidence="7">Causes loosening and extension of plant cell walls by disrupting non-covalent bonding between cellulose microfibrils and matrix glucans. No enzymatic activity has been found.</text>
</comment>
<dbReference type="OrthoDB" id="5823761at2759"/>
<feature type="domain" description="Expansin-like EG45" evidence="8">
    <location>
        <begin position="85"/>
        <end position="199"/>
    </location>
</feature>
<dbReference type="GO" id="GO:0016020">
    <property type="term" value="C:membrane"/>
    <property type="evidence" value="ECO:0007669"/>
    <property type="project" value="UniProtKB-SubCell"/>
</dbReference>
<dbReference type="CDD" id="cd22274">
    <property type="entry name" value="DPBB_EXPA_N"/>
    <property type="match status" value="1"/>
</dbReference>
<dbReference type="InterPro" id="IPR007118">
    <property type="entry name" value="Expan_Lol_pI"/>
</dbReference>
<evidence type="ECO:0000256" key="2">
    <source>
        <dbReference type="ARBA" id="ARBA00022512"/>
    </source>
</evidence>
<evidence type="ECO:0000313" key="11">
    <source>
        <dbReference type="RefSeq" id="XP_022766126.1"/>
    </source>
</evidence>
<dbReference type="AlphaFoldDB" id="A0A6P6AMN6"/>
<dbReference type="RefSeq" id="XP_022766126.1">
    <property type="nucleotide sequence ID" value="XM_022910391.1"/>
</dbReference>
<dbReference type="PROSITE" id="PS50843">
    <property type="entry name" value="EXPANSIN_CBD"/>
    <property type="match status" value="1"/>
</dbReference>
<evidence type="ECO:0000259" key="9">
    <source>
        <dbReference type="PROSITE" id="PS50843"/>
    </source>
</evidence>
<dbReference type="Pfam" id="PF03330">
    <property type="entry name" value="DPBB_1"/>
    <property type="match status" value="1"/>
</dbReference>
<comment type="subcellular location">
    <subcellularLocation>
        <location evidence="7">Secreted</location>
        <location evidence="7">Cell wall</location>
    </subcellularLocation>
    <subcellularLocation>
        <location evidence="7">Membrane</location>
        <topology evidence="7">Peripheral membrane protein</topology>
    </subcellularLocation>
</comment>
<dbReference type="PANTHER" id="PTHR31867">
    <property type="entry name" value="EXPANSIN-A15"/>
    <property type="match status" value="1"/>
</dbReference>
<dbReference type="SUPFAM" id="SSF49590">
    <property type="entry name" value="PHL pollen allergen"/>
    <property type="match status" value="1"/>
</dbReference>
<feature type="signal peptide" evidence="7">
    <location>
        <begin position="1"/>
        <end position="30"/>
    </location>
</feature>
<sequence>MALSVKPLSATTAFLVLAVVVLLLLPECHAEELLEKTSSIHHAVRRVGGLVVSPKIRHGRRPPFKPGPWNQAHATFYEGGSGTFGGACGYEDVEKMGYGLNTAALSNALFNKGQKCGACFEIKCIDSPEWCKPGQPSLIVTATDNCPPNYNLPSDNGGWCNEPRQHFDIAKPAFLQIAEYKGGIIPVQYRRVPCKKQGGIRFTITGNPYFNLVLVSNVGGAGDVISVQVKGHDKVRWTTMTRNWGQKWQTNTMLVGEELTFRVRTSDGKTSTSWHVVPKNWQFGQTFESGKNFRGWP</sequence>